<comment type="caution">
    <text evidence="2">The sequence shown here is derived from an EMBL/GenBank/DDBJ whole genome shotgun (WGS) entry which is preliminary data.</text>
</comment>
<feature type="region of interest" description="Disordered" evidence="1">
    <location>
        <begin position="23"/>
        <end position="293"/>
    </location>
</feature>
<dbReference type="Proteomes" id="UP001201980">
    <property type="component" value="Unassembled WGS sequence"/>
</dbReference>
<feature type="compositionally biased region" description="Polar residues" evidence="1">
    <location>
        <begin position="906"/>
        <end position="915"/>
    </location>
</feature>
<feature type="compositionally biased region" description="Polar residues" evidence="1">
    <location>
        <begin position="427"/>
        <end position="437"/>
    </location>
</feature>
<gene>
    <name evidence="2" type="ORF">MKZ38_007593</name>
</gene>
<name>A0AAD5RUP7_9PEZI</name>
<feature type="compositionally biased region" description="Polar residues" evidence="1">
    <location>
        <begin position="813"/>
        <end position="823"/>
    </location>
</feature>
<evidence type="ECO:0000313" key="3">
    <source>
        <dbReference type="Proteomes" id="UP001201980"/>
    </source>
</evidence>
<evidence type="ECO:0000313" key="2">
    <source>
        <dbReference type="EMBL" id="KAJ2904614.1"/>
    </source>
</evidence>
<feature type="compositionally biased region" description="Low complexity" evidence="1">
    <location>
        <begin position="187"/>
        <end position="205"/>
    </location>
</feature>
<feature type="compositionally biased region" description="Basic and acidic residues" evidence="1">
    <location>
        <begin position="84"/>
        <end position="97"/>
    </location>
</feature>
<dbReference type="AlphaFoldDB" id="A0AAD5RUP7"/>
<feature type="compositionally biased region" description="Polar residues" evidence="1">
    <location>
        <begin position="511"/>
        <end position="538"/>
    </location>
</feature>
<feature type="compositionally biased region" description="Basic and acidic residues" evidence="1">
    <location>
        <begin position="732"/>
        <end position="753"/>
    </location>
</feature>
<reference evidence="2" key="1">
    <citation type="submission" date="2022-07" db="EMBL/GenBank/DDBJ databases">
        <title>Draft genome sequence of Zalerion maritima ATCC 34329, a (micro)plastics degrading marine fungus.</title>
        <authorList>
            <person name="Paco A."/>
            <person name="Goncalves M.F.M."/>
            <person name="Rocha-Santos T.A.P."/>
            <person name="Alves A."/>
        </authorList>
    </citation>
    <scope>NUCLEOTIDE SEQUENCE</scope>
    <source>
        <strain evidence="2">ATCC 34329</strain>
    </source>
</reference>
<accession>A0AAD5RUP7</accession>
<feature type="compositionally biased region" description="Basic and acidic residues" evidence="1">
    <location>
        <begin position="376"/>
        <end position="388"/>
    </location>
</feature>
<feature type="compositionally biased region" description="Low complexity" evidence="1">
    <location>
        <begin position="138"/>
        <end position="147"/>
    </location>
</feature>
<feature type="compositionally biased region" description="Polar residues" evidence="1">
    <location>
        <begin position="206"/>
        <end position="220"/>
    </location>
</feature>
<sequence length="947" mass="101599">MPPHSFAEWVIGRNITRNAPRCCRQTSAPRPQRPVVTAKVTTDDESEEDTVHLTYPSTARRLFKHLAPQADPLISSDPGPQPDQDPKPDSKANRDPNPDADVPLLSPATSSDDPIAEGASPGPETQNGSPGTDEEPTESSSGSSSSSFEAARPCDCHKCLREKRKQRRVSRLRLKSKFRAEMEAAGLSESDLLSSSPSSSSSSSSGGNNSRYSAKSTKNKMNVALSEPGSFFDPVTAESQNLEPEEIAPKKDGEEARPGADKKQSESEVQEKKRTKKQKSLAQTRDLTSPSGRAEVVHMEHGVGETFSAPPNAFFDYQNGFCKVYNAHSAQVYGNPYPIPIYNSPPHFHQYGGSGWNSCCQSSCGGCSNNTTSWHEASEVPRQEEVKKGSAATPEEAVKDPPPQASPIQAKGAGSPVRSVSKKVLSENEQAAGTENNVGPGYTMSAANNDNVGGWGAANEAENTDWENGTGGSANNTDWGNGAGGSVDNAGWGAPDDSNNNNNSGDFVGAGNNSNSWVSSTGKPWGGSSKNTTSSYSPIQDARNVDESWGAGSDQSTWGGRPTAWRASSRKIQDGNRSQWNRRANNEGAGTTEDSWNKAMSRLPSEQKKASGNRIPSDALNNAGPHGSPPNQQHDGNGWGRNPHIESGSEWPIRSTDGWGGSSERAWEGDRNVSRKNPETSWDKTPQQGSSCHGWNESQSQGPGARGPQGSNKSRSDFQRHQDGFASRNKRDRWGPKSHEIRETAGRGRENSRNETNANAGFSSRGAAGPSNSGGHGFQQRFYGATFGQNQPGEPAYGWSNDYASAFSGGDAQHTSSNSNANVGSPDRVPERAPRSRKEGSSSHNREGHPSPAFADRNVLPFPSERDVTSGSTAGSYWESDGRQDSFKPMPGGWNDDGPYHLPSWGNPSMAQNPDSPVDTPRSRQGGSKEIENEPDGWIQTLSNKTW</sequence>
<feature type="compositionally biased region" description="Basic and acidic residues" evidence="1">
    <location>
        <begin position="714"/>
        <end position="723"/>
    </location>
</feature>
<protein>
    <submittedName>
        <fullName evidence="2">Uncharacterized protein</fullName>
    </submittedName>
</protein>
<feature type="compositionally biased region" description="Polar residues" evidence="1">
    <location>
        <begin position="280"/>
        <end position="291"/>
    </location>
</feature>
<keyword evidence="3" id="KW-1185">Reference proteome</keyword>
<organism evidence="2 3">
    <name type="scientific">Zalerion maritima</name>
    <dbReference type="NCBI Taxonomy" id="339359"/>
    <lineage>
        <taxon>Eukaryota</taxon>
        <taxon>Fungi</taxon>
        <taxon>Dikarya</taxon>
        <taxon>Ascomycota</taxon>
        <taxon>Pezizomycotina</taxon>
        <taxon>Sordariomycetes</taxon>
        <taxon>Lulworthiomycetidae</taxon>
        <taxon>Lulworthiales</taxon>
        <taxon>Lulworthiaceae</taxon>
        <taxon>Zalerion</taxon>
    </lineage>
</organism>
<dbReference type="EMBL" id="JAKWBI020000049">
    <property type="protein sequence ID" value="KAJ2904614.1"/>
    <property type="molecule type" value="Genomic_DNA"/>
</dbReference>
<feature type="compositionally biased region" description="Basic and acidic residues" evidence="1">
    <location>
        <begin position="828"/>
        <end position="849"/>
    </location>
</feature>
<feature type="compositionally biased region" description="Polar residues" evidence="1">
    <location>
        <begin position="575"/>
        <end position="594"/>
    </location>
</feature>
<feature type="compositionally biased region" description="Basic residues" evidence="1">
    <location>
        <begin position="160"/>
        <end position="177"/>
    </location>
</feature>
<feature type="region of interest" description="Disordered" evidence="1">
    <location>
        <begin position="375"/>
        <end position="947"/>
    </location>
</feature>
<feature type="compositionally biased region" description="Basic and acidic residues" evidence="1">
    <location>
        <begin position="665"/>
        <end position="682"/>
    </location>
</feature>
<evidence type="ECO:0000256" key="1">
    <source>
        <dbReference type="SAM" id="MobiDB-lite"/>
    </source>
</evidence>
<feature type="compositionally biased region" description="Basic and acidic residues" evidence="1">
    <location>
        <begin position="247"/>
        <end position="272"/>
    </location>
</feature>
<proteinExistence type="predicted"/>
<feature type="compositionally biased region" description="Polar residues" evidence="1">
    <location>
        <begin position="683"/>
        <end position="702"/>
    </location>
</feature>